<proteinExistence type="predicted"/>
<name>A0ABU5DNE2_9BURK</name>
<evidence type="ECO:0000256" key="1">
    <source>
        <dbReference type="SAM" id="Phobius"/>
    </source>
</evidence>
<dbReference type="InterPro" id="IPR002656">
    <property type="entry name" value="Acyl_transf_3_dom"/>
</dbReference>
<feature type="domain" description="Acyltransferase 3" evidence="2">
    <location>
        <begin position="6"/>
        <end position="329"/>
    </location>
</feature>
<feature type="domain" description="SGNH" evidence="3">
    <location>
        <begin position="396"/>
        <end position="626"/>
    </location>
</feature>
<dbReference type="EC" id="2.3.1.-" evidence="4"/>
<feature type="transmembrane region" description="Helical" evidence="1">
    <location>
        <begin position="187"/>
        <end position="209"/>
    </location>
</feature>
<comment type="caution">
    <text evidence="4">The sequence shown here is derived from an EMBL/GenBank/DDBJ whole genome shotgun (WGS) entry which is preliminary data.</text>
</comment>
<sequence length="634" mass="69228">MKFRPDIEGLRALAIVPVVVFHAWPAVLPGGFVGVDVFFVISGYLITTLLLQRLAAGQYSIASFYAARIRRIFPALFAMLALVAPACLLLLEPQMLREFARLLGATGLFLSNVELYHTTGYFEGAADLKPLLHTWSLAVEEQYYILFPPVLALLWRFARRYIGVVLLGGGLLSLTWCLRLMMYDAEWAFFAAPARTFELMIGSGLAWWVGRSDAAPVRPTWVDQAVGWVALVALVASLLWVRADHAFPGPIALWPCLATAALIWVGTTRQAAATRCLSVAPLRWIGAMSFSLYLWHWPVLVLARHRLLDEPTPVQAALAVAVAIALAWASLHWVEAPVRQSRVTQRVMLAAGVSAILASLAAAWALTAAADHRAAQPGRDALLRAGADDFSPDRKRCHSSGNRWLDYEHRCLFGPASASATLAVWGDSHGVEIARALGDQVADRRVAQLTGSTCPPALDYTPPGRPHCAAVNAALLDKLSHDQSVEAVLLAARYEFYLNAPDAVAFEAGLAEVVKRLHRAGKQVLLLDPVPTYRYPIPAALAMRWRRGEALEAQGQLPVQYEAQQAAPLALLQRLSADGLVRRVPVGELLCGGRRRCAVLEGDHPLYFDDNHLSMHGAAQVAPVVLRLLEAPAR</sequence>
<keyword evidence="4" id="KW-0012">Acyltransferase</keyword>
<feature type="transmembrane region" description="Helical" evidence="1">
    <location>
        <begin position="316"/>
        <end position="334"/>
    </location>
</feature>
<feature type="transmembrane region" description="Helical" evidence="1">
    <location>
        <begin position="247"/>
        <end position="265"/>
    </location>
</feature>
<dbReference type="EMBL" id="JAXCLA010000007">
    <property type="protein sequence ID" value="MDY0747256.1"/>
    <property type="molecule type" value="Genomic_DNA"/>
</dbReference>
<dbReference type="RefSeq" id="WP_320425213.1">
    <property type="nucleotide sequence ID" value="NZ_JAXCLA010000007.1"/>
</dbReference>
<keyword evidence="1" id="KW-0472">Membrane</keyword>
<feature type="transmembrane region" description="Helical" evidence="1">
    <location>
        <begin position="221"/>
        <end position="241"/>
    </location>
</feature>
<gene>
    <name evidence="4" type="ORF">SNE35_22310</name>
</gene>
<reference evidence="4 5" key="1">
    <citation type="submission" date="2023-11" db="EMBL/GenBank/DDBJ databases">
        <title>Paucibacter sp. nov., isolated from fresh soil in Korea.</title>
        <authorList>
            <person name="Le N.T.T."/>
        </authorList>
    </citation>
    <scope>NUCLEOTIDE SEQUENCE [LARGE SCALE GENOMIC DNA]</scope>
    <source>
        <strain evidence="4 5">R3-3</strain>
    </source>
</reference>
<feature type="transmembrane region" description="Helical" evidence="1">
    <location>
        <begin position="161"/>
        <end position="181"/>
    </location>
</feature>
<keyword evidence="4" id="KW-0808">Transferase</keyword>
<dbReference type="Pfam" id="PF01757">
    <property type="entry name" value="Acyl_transf_3"/>
    <property type="match status" value="1"/>
</dbReference>
<dbReference type="PANTHER" id="PTHR23028">
    <property type="entry name" value="ACETYLTRANSFERASE"/>
    <property type="match status" value="1"/>
</dbReference>
<protein>
    <submittedName>
        <fullName evidence="4">Acyltransferase family protein</fullName>
        <ecNumber evidence="4">2.3.1.-</ecNumber>
    </submittedName>
</protein>
<evidence type="ECO:0000259" key="3">
    <source>
        <dbReference type="Pfam" id="PF19040"/>
    </source>
</evidence>
<feature type="transmembrane region" description="Helical" evidence="1">
    <location>
        <begin position="277"/>
        <end position="296"/>
    </location>
</feature>
<evidence type="ECO:0000259" key="2">
    <source>
        <dbReference type="Pfam" id="PF01757"/>
    </source>
</evidence>
<accession>A0ABU5DNE2</accession>
<feature type="transmembrane region" description="Helical" evidence="1">
    <location>
        <begin position="346"/>
        <end position="366"/>
    </location>
</feature>
<dbReference type="GO" id="GO:0016746">
    <property type="term" value="F:acyltransferase activity"/>
    <property type="evidence" value="ECO:0007669"/>
    <property type="project" value="UniProtKB-KW"/>
</dbReference>
<dbReference type="Pfam" id="PF19040">
    <property type="entry name" value="SGNH"/>
    <property type="match status" value="1"/>
</dbReference>
<evidence type="ECO:0000313" key="5">
    <source>
        <dbReference type="Proteomes" id="UP001285263"/>
    </source>
</evidence>
<dbReference type="PANTHER" id="PTHR23028:SF53">
    <property type="entry name" value="ACYL_TRANSF_3 DOMAIN-CONTAINING PROTEIN"/>
    <property type="match status" value="1"/>
</dbReference>
<evidence type="ECO:0000313" key="4">
    <source>
        <dbReference type="EMBL" id="MDY0747256.1"/>
    </source>
</evidence>
<organism evidence="4 5">
    <name type="scientific">Roseateles agri</name>
    <dbReference type="NCBI Taxonomy" id="3098619"/>
    <lineage>
        <taxon>Bacteria</taxon>
        <taxon>Pseudomonadati</taxon>
        <taxon>Pseudomonadota</taxon>
        <taxon>Betaproteobacteria</taxon>
        <taxon>Burkholderiales</taxon>
        <taxon>Sphaerotilaceae</taxon>
        <taxon>Roseateles</taxon>
    </lineage>
</organism>
<feature type="transmembrane region" description="Helical" evidence="1">
    <location>
        <begin position="9"/>
        <end position="27"/>
    </location>
</feature>
<dbReference type="Proteomes" id="UP001285263">
    <property type="component" value="Unassembled WGS sequence"/>
</dbReference>
<feature type="transmembrane region" description="Helical" evidence="1">
    <location>
        <begin position="72"/>
        <end position="91"/>
    </location>
</feature>
<keyword evidence="1" id="KW-0812">Transmembrane</keyword>
<keyword evidence="5" id="KW-1185">Reference proteome</keyword>
<dbReference type="InterPro" id="IPR050879">
    <property type="entry name" value="Acyltransferase_3"/>
</dbReference>
<dbReference type="InterPro" id="IPR043968">
    <property type="entry name" value="SGNH"/>
</dbReference>
<keyword evidence="1" id="KW-1133">Transmembrane helix</keyword>